<evidence type="ECO:0000256" key="1">
    <source>
        <dbReference type="PROSITE-ProRule" id="PRU00703"/>
    </source>
</evidence>
<evidence type="ECO:0000313" key="3">
    <source>
        <dbReference type="EMBL" id="RGR76268.1"/>
    </source>
</evidence>
<dbReference type="GeneID" id="83014306"/>
<accession>A0A412G5J8</accession>
<dbReference type="Gene3D" id="3.90.550.10">
    <property type="entry name" value="Spore Coat Polysaccharide Biosynthesis Protein SpsA, Chain A"/>
    <property type="match status" value="1"/>
</dbReference>
<dbReference type="Gene3D" id="3.10.580.10">
    <property type="entry name" value="CBS-domain"/>
    <property type="match status" value="1"/>
</dbReference>
<protein>
    <submittedName>
        <fullName evidence="3">CBS domain-containing protein</fullName>
    </submittedName>
</protein>
<sequence>MMTENIQAFIADQHMRLAEAMQKIDDNSNGILFVIDENKCLCGAVSDGDIRRWLLKAGSIDAEIGLLMSSNPISIKKECDINALAFMREKCIRALPVVDDEGRIQNIYLAKLMEKKSDQVAEQLNNVSAVIMAGGKGTRLYPYTKILPKPLIPIGEVPIVERVMDSFYECGITDFIMTVNYRKHMIQSYFSETSKPYNIEYVEEDKPLGTGGSLKLIQRRFEKPLFVANCDSFVRTSYSDLYKYHLENSNAITMVTSLKNDTIPYGVVYSKENGELDHMVEKPTRSYLINTGIYIINPKMIDLIPDDTMFHMTHLVDKAKKLGYKVGMFPISEDSFLDMGEFAEMKRMEEKLNIQ</sequence>
<evidence type="ECO:0000313" key="4">
    <source>
        <dbReference type="Proteomes" id="UP000284178"/>
    </source>
</evidence>
<comment type="caution">
    <text evidence="3">The sequence shown here is derived from an EMBL/GenBank/DDBJ whole genome shotgun (WGS) entry which is preliminary data.</text>
</comment>
<dbReference type="SUPFAM" id="SSF53448">
    <property type="entry name" value="Nucleotide-diphospho-sugar transferases"/>
    <property type="match status" value="1"/>
</dbReference>
<dbReference type="RefSeq" id="WP_117893308.1">
    <property type="nucleotide sequence ID" value="NZ_CABJCV010000002.1"/>
</dbReference>
<dbReference type="Proteomes" id="UP000284178">
    <property type="component" value="Unassembled WGS sequence"/>
</dbReference>
<dbReference type="InterPro" id="IPR029044">
    <property type="entry name" value="Nucleotide-diphossugar_trans"/>
</dbReference>
<name>A0A412G5J8_9FIRM</name>
<dbReference type="InterPro" id="IPR005835">
    <property type="entry name" value="NTP_transferase_dom"/>
</dbReference>
<dbReference type="Pfam" id="PF00571">
    <property type="entry name" value="CBS"/>
    <property type="match status" value="2"/>
</dbReference>
<dbReference type="SUPFAM" id="SSF54631">
    <property type="entry name" value="CBS-domain pair"/>
    <property type="match status" value="1"/>
</dbReference>
<dbReference type="CDD" id="cd06426">
    <property type="entry name" value="NTP_transferase_like_2"/>
    <property type="match status" value="1"/>
</dbReference>
<dbReference type="EMBL" id="QRUP01000002">
    <property type="protein sequence ID" value="RGR76268.1"/>
    <property type="molecule type" value="Genomic_DNA"/>
</dbReference>
<gene>
    <name evidence="3" type="ORF">DWY25_02630</name>
</gene>
<keyword evidence="1" id="KW-0129">CBS domain</keyword>
<proteinExistence type="predicted"/>
<dbReference type="InterPro" id="IPR050486">
    <property type="entry name" value="Mannose-1P_guanyltransferase"/>
</dbReference>
<dbReference type="InterPro" id="IPR000644">
    <property type="entry name" value="CBS_dom"/>
</dbReference>
<keyword evidence="4" id="KW-1185">Reference proteome</keyword>
<dbReference type="PROSITE" id="PS51371">
    <property type="entry name" value="CBS"/>
    <property type="match status" value="1"/>
</dbReference>
<evidence type="ECO:0000259" key="2">
    <source>
        <dbReference type="PROSITE" id="PS51371"/>
    </source>
</evidence>
<dbReference type="PANTHER" id="PTHR22572">
    <property type="entry name" value="SUGAR-1-PHOSPHATE GUANYL TRANSFERASE"/>
    <property type="match status" value="1"/>
</dbReference>
<dbReference type="AlphaFoldDB" id="A0A412G5J8"/>
<dbReference type="Pfam" id="PF00483">
    <property type="entry name" value="NTP_transferase"/>
    <property type="match status" value="1"/>
</dbReference>
<reference evidence="3 4" key="1">
    <citation type="submission" date="2018-08" db="EMBL/GenBank/DDBJ databases">
        <title>A genome reference for cultivated species of the human gut microbiota.</title>
        <authorList>
            <person name="Zou Y."/>
            <person name="Xue W."/>
            <person name="Luo G."/>
        </authorList>
    </citation>
    <scope>NUCLEOTIDE SEQUENCE [LARGE SCALE GENOMIC DNA]</scope>
    <source>
        <strain evidence="3 4">AF24-29</strain>
    </source>
</reference>
<organism evidence="3 4">
    <name type="scientific">Holdemania filiformis</name>
    <dbReference type="NCBI Taxonomy" id="61171"/>
    <lineage>
        <taxon>Bacteria</taxon>
        <taxon>Bacillati</taxon>
        <taxon>Bacillota</taxon>
        <taxon>Erysipelotrichia</taxon>
        <taxon>Erysipelotrichales</taxon>
        <taxon>Erysipelotrichaceae</taxon>
        <taxon>Holdemania</taxon>
    </lineage>
</organism>
<feature type="domain" description="CBS" evidence="2">
    <location>
        <begin position="2"/>
        <end position="60"/>
    </location>
</feature>
<dbReference type="InterPro" id="IPR046342">
    <property type="entry name" value="CBS_dom_sf"/>
</dbReference>